<keyword evidence="3" id="KW-1185">Reference proteome</keyword>
<dbReference type="EMBL" id="SRLO01000132">
    <property type="protein sequence ID" value="TNN72812.1"/>
    <property type="molecule type" value="Genomic_DNA"/>
</dbReference>
<dbReference type="Proteomes" id="UP000314294">
    <property type="component" value="Unassembled WGS sequence"/>
</dbReference>
<evidence type="ECO:0000256" key="1">
    <source>
        <dbReference type="SAM" id="MobiDB-lite"/>
    </source>
</evidence>
<dbReference type="AlphaFoldDB" id="A0A4Z2I694"/>
<evidence type="ECO:0000313" key="3">
    <source>
        <dbReference type="Proteomes" id="UP000314294"/>
    </source>
</evidence>
<feature type="region of interest" description="Disordered" evidence="1">
    <location>
        <begin position="31"/>
        <end position="67"/>
    </location>
</feature>
<feature type="compositionally biased region" description="Low complexity" evidence="1">
    <location>
        <begin position="41"/>
        <end position="52"/>
    </location>
</feature>
<accession>A0A4Z2I694</accession>
<sequence>MWLLFPEVEKGSTKRGAIECKVLVFSPTFLQAQKPPPHPPTTTITITTTPNPRGETSRNPHQIRRSA</sequence>
<evidence type="ECO:0000313" key="2">
    <source>
        <dbReference type="EMBL" id="TNN72812.1"/>
    </source>
</evidence>
<name>A0A4Z2I694_9TELE</name>
<protein>
    <submittedName>
        <fullName evidence="2">Uncharacterized protein</fullName>
    </submittedName>
</protein>
<comment type="caution">
    <text evidence="2">The sequence shown here is derived from an EMBL/GenBank/DDBJ whole genome shotgun (WGS) entry which is preliminary data.</text>
</comment>
<gene>
    <name evidence="2" type="ORF">EYF80_016923</name>
</gene>
<organism evidence="2 3">
    <name type="scientific">Liparis tanakae</name>
    <name type="common">Tanaka's snailfish</name>
    <dbReference type="NCBI Taxonomy" id="230148"/>
    <lineage>
        <taxon>Eukaryota</taxon>
        <taxon>Metazoa</taxon>
        <taxon>Chordata</taxon>
        <taxon>Craniata</taxon>
        <taxon>Vertebrata</taxon>
        <taxon>Euteleostomi</taxon>
        <taxon>Actinopterygii</taxon>
        <taxon>Neopterygii</taxon>
        <taxon>Teleostei</taxon>
        <taxon>Neoteleostei</taxon>
        <taxon>Acanthomorphata</taxon>
        <taxon>Eupercaria</taxon>
        <taxon>Perciformes</taxon>
        <taxon>Cottioidei</taxon>
        <taxon>Cottales</taxon>
        <taxon>Liparidae</taxon>
        <taxon>Liparis</taxon>
    </lineage>
</organism>
<proteinExistence type="predicted"/>
<reference evidence="2 3" key="1">
    <citation type="submission" date="2019-03" db="EMBL/GenBank/DDBJ databases">
        <title>First draft genome of Liparis tanakae, snailfish: a comprehensive survey of snailfish specific genes.</title>
        <authorList>
            <person name="Kim W."/>
            <person name="Song I."/>
            <person name="Jeong J.-H."/>
            <person name="Kim D."/>
            <person name="Kim S."/>
            <person name="Ryu S."/>
            <person name="Song J.Y."/>
            <person name="Lee S.K."/>
        </authorList>
    </citation>
    <scope>NUCLEOTIDE SEQUENCE [LARGE SCALE GENOMIC DNA]</scope>
    <source>
        <tissue evidence="2">Muscle</tissue>
    </source>
</reference>